<dbReference type="PATRIC" id="fig|743719.3.peg.2404"/>
<dbReference type="Proteomes" id="UP000003891">
    <property type="component" value="Unassembled WGS sequence"/>
</dbReference>
<dbReference type="GO" id="GO:0003677">
    <property type="term" value="F:DNA binding"/>
    <property type="evidence" value="ECO:0007669"/>
    <property type="project" value="UniProtKB-KW"/>
</dbReference>
<dbReference type="InterPro" id="IPR014284">
    <property type="entry name" value="RNA_pol_sigma-70_dom"/>
</dbReference>
<evidence type="ECO:0000256" key="5">
    <source>
        <dbReference type="SAM" id="Coils"/>
    </source>
</evidence>
<dbReference type="SUPFAM" id="SSF88946">
    <property type="entry name" value="Sigma2 domain of RNA polymerase sigma factors"/>
    <property type="match status" value="1"/>
</dbReference>
<evidence type="ECO:0000313" key="8">
    <source>
        <dbReference type="Proteomes" id="UP000003891"/>
    </source>
</evidence>
<evidence type="ECO:0000256" key="4">
    <source>
        <dbReference type="ARBA" id="ARBA00023163"/>
    </source>
</evidence>
<dbReference type="GO" id="GO:0006352">
    <property type="term" value="P:DNA-templated transcription initiation"/>
    <property type="evidence" value="ECO:0007669"/>
    <property type="project" value="InterPro"/>
</dbReference>
<dbReference type="PANTHER" id="PTHR30385">
    <property type="entry name" value="SIGMA FACTOR F FLAGELLAR"/>
    <property type="match status" value="1"/>
</dbReference>
<evidence type="ECO:0000256" key="2">
    <source>
        <dbReference type="ARBA" id="ARBA00023082"/>
    </source>
</evidence>
<dbReference type="RefSeq" id="WP_007129554.1">
    <property type="nucleotide sequence ID" value="NZ_AGIP01000004.1"/>
</dbReference>
<dbReference type="GO" id="GO:0016987">
    <property type="term" value="F:sigma factor activity"/>
    <property type="evidence" value="ECO:0007669"/>
    <property type="project" value="UniProtKB-KW"/>
</dbReference>
<dbReference type="EMBL" id="AGIP01000004">
    <property type="protein sequence ID" value="EHB65240.1"/>
    <property type="molecule type" value="Genomic_DNA"/>
</dbReference>
<dbReference type="NCBIfam" id="TIGR02937">
    <property type="entry name" value="sigma70-ECF"/>
    <property type="match status" value="1"/>
</dbReference>
<dbReference type="Pfam" id="PF11753">
    <property type="entry name" value="DUF3310"/>
    <property type="match status" value="1"/>
</dbReference>
<dbReference type="STRING" id="743719.PaelaDRAFT_2382"/>
<evidence type="ECO:0000259" key="6">
    <source>
        <dbReference type="Pfam" id="PF04542"/>
    </source>
</evidence>
<dbReference type="InterPro" id="IPR013325">
    <property type="entry name" value="RNA_pol_sigma_r2"/>
</dbReference>
<dbReference type="InterPro" id="IPR007627">
    <property type="entry name" value="RNA_pol_sigma70_r2"/>
</dbReference>
<keyword evidence="4" id="KW-0804">Transcription</keyword>
<organism evidence="7 8">
    <name type="scientific">Paenibacillus lactis 154</name>
    <dbReference type="NCBI Taxonomy" id="743719"/>
    <lineage>
        <taxon>Bacteria</taxon>
        <taxon>Bacillati</taxon>
        <taxon>Bacillota</taxon>
        <taxon>Bacilli</taxon>
        <taxon>Bacillales</taxon>
        <taxon>Paenibacillaceae</taxon>
        <taxon>Paenibacillus</taxon>
    </lineage>
</organism>
<evidence type="ECO:0000256" key="3">
    <source>
        <dbReference type="ARBA" id="ARBA00023125"/>
    </source>
</evidence>
<dbReference type="eggNOG" id="COG1191">
    <property type="taxonomic scope" value="Bacteria"/>
</dbReference>
<reference evidence="7 8" key="1">
    <citation type="submission" date="2011-09" db="EMBL/GenBank/DDBJ databases">
        <title>The draft genome of Paenibacillus lactis 154.</title>
        <authorList>
            <consortium name="US DOE Joint Genome Institute (JGI-PGF)"/>
            <person name="Lucas S."/>
            <person name="Han J."/>
            <person name="Lapidus A."/>
            <person name="Cheng J.-F."/>
            <person name="Goodwin L."/>
            <person name="Pitluck S."/>
            <person name="Peters L."/>
            <person name="Land M.L."/>
            <person name="Hauser L."/>
            <person name="Siebers A."/>
            <person name="Thelen M."/>
            <person name="Hugenholtz P."/>
            <person name="Allgaier M."/>
            <person name="Woyke T.J."/>
        </authorList>
    </citation>
    <scope>NUCLEOTIDE SEQUENCE [LARGE SCALE GENOMIC DNA]</scope>
    <source>
        <strain evidence="7 8">154</strain>
    </source>
</reference>
<accession>G4HEH1</accession>
<keyword evidence="5" id="KW-0175">Coiled coil</keyword>
<dbReference type="Gene3D" id="1.10.1740.10">
    <property type="match status" value="1"/>
</dbReference>
<dbReference type="AlphaFoldDB" id="G4HEH1"/>
<dbReference type="OrthoDB" id="1684418at2"/>
<keyword evidence="3" id="KW-0238">DNA-binding</keyword>
<protein>
    <submittedName>
        <fullName evidence="7">RNA polymerase, sigma 28 subunit, FliA/WhiG subfamily</fullName>
    </submittedName>
</protein>
<proteinExistence type="predicted"/>
<dbReference type="InterPro" id="IPR021739">
    <property type="entry name" value="SaV-like"/>
</dbReference>
<name>G4HEH1_9BACL</name>
<evidence type="ECO:0000313" key="7">
    <source>
        <dbReference type="EMBL" id="EHB65240.1"/>
    </source>
</evidence>
<dbReference type="Gene3D" id="1.20.140.160">
    <property type="match status" value="1"/>
</dbReference>
<dbReference type="InterPro" id="IPR013324">
    <property type="entry name" value="RNA_pol_sigma_r3/r4-like"/>
</dbReference>
<dbReference type="SUPFAM" id="SSF88659">
    <property type="entry name" value="Sigma3 and sigma4 domains of RNA polymerase sigma factors"/>
    <property type="match status" value="1"/>
</dbReference>
<keyword evidence="2" id="KW-0731">Sigma factor</keyword>
<sequence>MLTNEDITKHTGMVYKLAGKYFRQVRDPAIDFDDLLSEAYLGLVRAYERFDPGKGFAFSTFAFKTIAGYLQSFLDRKGSQIRFPNHTVLLGNKINNLGLADESIDEIARQMGVSDQQAQQALDYLQQRMTISLDRPLNENKSNTLAESDHWDLAQVEDDLSGVLAGEFIEILDSKDRKIVELLMQGYNRREIGKALGISHQAVWQRITKKIQPIYTGFENGSLRRRKVKMPATKEGPSCGLTKQILIEEIAKGETLSSIERAWGMKYNTIHSWVKKWDLKGITQAKAQDMLSESKQPVMREKDVKQNDAVKADVYQQTTEMLKKEKSILEEDLAKVRTELEQAVSKIYDLERQILLSKEANSTLKDEYDRVLHEREEYKRALEELKELPAVLEPSDPVNHPLHYTRGDIECIDAIEAATAGLSGPEAYSTGAAIKYLWRWKYKNGREDLQKAAWYVNRLIGE</sequence>
<evidence type="ECO:0000256" key="1">
    <source>
        <dbReference type="ARBA" id="ARBA00023015"/>
    </source>
</evidence>
<feature type="domain" description="RNA polymerase sigma-70 region 2" evidence="6">
    <location>
        <begin position="8"/>
        <end position="77"/>
    </location>
</feature>
<dbReference type="Pfam" id="PF04542">
    <property type="entry name" value="Sigma70_r2"/>
    <property type="match status" value="1"/>
</dbReference>
<feature type="coiled-coil region" evidence="5">
    <location>
        <begin position="319"/>
        <end position="388"/>
    </location>
</feature>
<keyword evidence="1" id="KW-0805">Transcription regulation</keyword>
<gene>
    <name evidence="7" type="ORF">PaelaDRAFT_2382</name>
</gene>